<dbReference type="SFLD" id="SFLDS00019">
    <property type="entry name" value="Glutathione_Transferase_(cytos"/>
    <property type="match status" value="1"/>
</dbReference>
<comment type="caution">
    <text evidence="6">The sequence shown here is derived from an EMBL/GenBank/DDBJ whole genome shotgun (WGS) entry which is preliminary data.</text>
</comment>
<comment type="catalytic activity">
    <reaction evidence="3">
        <text>RX + glutathione = an S-substituted glutathione + a halide anion + H(+)</text>
        <dbReference type="Rhea" id="RHEA:16437"/>
        <dbReference type="ChEBI" id="CHEBI:15378"/>
        <dbReference type="ChEBI" id="CHEBI:16042"/>
        <dbReference type="ChEBI" id="CHEBI:17792"/>
        <dbReference type="ChEBI" id="CHEBI:57925"/>
        <dbReference type="ChEBI" id="CHEBI:90779"/>
        <dbReference type="EC" id="2.5.1.18"/>
    </reaction>
</comment>
<dbReference type="GO" id="GO:0004364">
    <property type="term" value="F:glutathione transferase activity"/>
    <property type="evidence" value="ECO:0007669"/>
    <property type="project" value="UniProtKB-EC"/>
</dbReference>
<dbReference type="SFLD" id="SFLDG01152">
    <property type="entry name" value="Main.3:_Omega-_and_Tau-like"/>
    <property type="match status" value="1"/>
</dbReference>
<evidence type="ECO:0000256" key="1">
    <source>
        <dbReference type="ARBA" id="ARBA00012452"/>
    </source>
</evidence>
<dbReference type="EMBL" id="JASCZI010272632">
    <property type="protein sequence ID" value="MED6222990.1"/>
    <property type="molecule type" value="Genomic_DNA"/>
</dbReference>
<feature type="domain" description="GST N-terminal" evidence="4">
    <location>
        <begin position="3"/>
        <end position="82"/>
    </location>
</feature>
<dbReference type="InterPro" id="IPR045074">
    <property type="entry name" value="GST_C_Tau"/>
</dbReference>
<dbReference type="InterPro" id="IPR036249">
    <property type="entry name" value="Thioredoxin-like_sf"/>
</dbReference>
<dbReference type="SUPFAM" id="SSF47616">
    <property type="entry name" value="GST C-terminal domain-like"/>
    <property type="match status" value="1"/>
</dbReference>
<dbReference type="InterPro" id="IPR036282">
    <property type="entry name" value="Glutathione-S-Trfase_C_sf"/>
</dbReference>
<sequence length="269" mass="31205">MADEVVLLDTWISMFGMRVRVALAEKGVNYDYKEQDLKNKSSLLLQMNPIHKKIPVLIHNDRPVCESANIVEYIDEVWNGKSPFMPSDPYERAQARFWVDFIDKMIYETWKKMWLSEGEEHEAWKKELISIFKQLEDALGDKTFFGGDTFGFLDIALIPFSCWFYTFETYGNFTMEAECPKLMTWVKRCSQREAVSNTLPDHNKLMYVADNVSCTIVSLLRGLMFGMRARIVLSEKGVSYEYKGTRCQEQEFFASTDESNSQEGSNSDP</sequence>
<dbReference type="CDD" id="cd03058">
    <property type="entry name" value="GST_N_Tau"/>
    <property type="match status" value="1"/>
</dbReference>
<evidence type="ECO:0000313" key="7">
    <source>
        <dbReference type="Proteomes" id="UP001341840"/>
    </source>
</evidence>
<dbReference type="Gene3D" id="1.20.1050.10">
    <property type="match status" value="1"/>
</dbReference>
<evidence type="ECO:0000256" key="2">
    <source>
        <dbReference type="ARBA" id="ARBA00022679"/>
    </source>
</evidence>
<dbReference type="InterPro" id="IPR040079">
    <property type="entry name" value="Glutathione_S-Trfase"/>
</dbReference>
<dbReference type="Gene3D" id="3.40.30.10">
    <property type="entry name" value="Glutaredoxin"/>
    <property type="match status" value="1"/>
</dbReference>
<proteinExistence type="predicted"/>
<dbReference type="Pfam" id="PF13410">
    <property type="entry name" value="GST_C_2"/>
    <property type="match status" value="1"/>
</dbReference>
<dbReference type="Proteomes" id="UP001341840">
    <property type="component" value="Unassembled WGS sequence"/>
</dbReference>
<feature type="domain" description="GST C-terminal" evidence="5">
    <location>
        <begin position="88"/>
        <end position="210"/>
    </location>
</feature>
<dbReference type="PROSITE" id="PS50404">
    <property type="entry name" value="GST_NTER"/>
    <property type="match status" value="1"/>
</dbReference>
<dbReference type="PANTHER" id="PTHR11260">
    <property type="entry name" value="GLUTATHIONE S-TRANSFERASE, GST, SUPERFAMILY, GST DOMAIN CONTAINING"/>
    <property type="match status" value="1"/>
</dbReference>
<dbReference type="SFLD" id="SFLDG00358">
    <property type="entry name" value="Main_(cytGST)"/>
    <property type="match status" value="1"/>
</dbReference>
<protein>
    <recommendedName>
        <fullName evidence="1">glutathione transferase</fullName>
        <ecNumber evidence="1">2.5.1.18</ecNumber>
    </recommendedName>
</protein>
<name>A0ABU6ZLZ4_9FABA</name>
<evidence type="ECO:0000259" key="5">
    <source>
        <dbReference type="PROSITE" id="PS50405"/>
    </source>
</evidence>
<dbReference type="Pfam" id="PF02798">
    <property type="entry name" value="GST_N"/>
    <property type="match status" value="1"/>
</dbReference>
<dbReference type="EC" id="2.5.1.18" evidence="1"/>
<evidence type="ECO:0000256" key="3">
    <source>
        <dbReference type="ARBA" id="ARBA00047960"/>
    </source>
</evidence>
<dbReference type="PANTHER" id="PTHR11260:SF773">
    <property type="entry name" value="GLUTATHIONE S-TRANSFERASE U26"/>
    <property type="match status" value="1"/>
</dbReference>
<evidence type="ECO:0000313" key="6">
    <source>
        <dbReference type="EMBL" id="MED6222990.1"/>
    </source>
</evidence>
<reference evidence="6 7" key="1">
    <citation type="journal article" date="2023" name="Plants (Basel)">
        <title>Bridging the Gap: Combining Genomics and Transcriptomics Approaches to Understand Stylosanthes scabra, an Orphan Legume from the Brazilian Caatinga.</title>
        <authorList>
            <person name="Ferreira-Neto J.R.C."/>
            <person name="da Silva M.D."/>
            <person name="Binneck E."/>
            <person name="de Melo N.F."/>
            <person name="da Silva R.H."/>
            <person name="de Melo A.L.T.M."/>
            <person name="Pandolfi V."/>
            <person name="Bustamante F.O."/>
            <person name="Brasileiro-Vidal A.C."/>
            <person name="Benko-Iseppon A.M."/>
        </authorList>
    </citation>
    <scope>NUCLEOTIDE SEQUENCE [LARGE SCALE GENOMIC DNA]</scope>
    <source>
        <tissue evidence="6">Leaves</tissue>
    </source>
</reference>
<accession>A0ABU6ZLZ4</accession>
<dbReference type="PROSITE" id="PS50405">
    <property type="entry name" value="GST_CTER"/>
    <property type="match status" value="1"/>
</dbReference>
<dbReference type="InterPro" id="IPR010987">
    <property type="entry name" value="Glutathione-S-Trfase_C-like"/>
</dbReference>
<dbReference type="SUPFAM" id="SSF52833">
    <property type="entry name" value="Thioredoxin-like"/>
    <property type="match status" value="1"/>
</dbReference>
<dbReference type="InterPro" id="IPR045073">
    <property type="entry name" value="Omega/Tau-like"/>
</dbReference>
<keyword evidence="2 6" id="KW-0808">Transferase</keyword>
<evidence type="ECO:0000259" key="4">
    <source>
        <dbReference type="PROSITE" id="PS50404"/>
    </source>
</evidence>
<organism evidence="6 7">
    <name type="scientific">Stylosanthes scabra</name>
    <dbReference type="NCBI Taxonomy" id="79078"/>
    <lineage>
        <taxon>Eukaryota</taxon>
        <taxon>Viridiplantae</taxon>
        <taxon>Streptophyta</taxon>
        <taxon>Embryophyta</taxon>
        <taxon>Tracheophyta</taxon>
        <taxon>Spermatophyta</taxon>
        <taxon>Magnoliopsida</taxon>
        <taxon>eudicotyledons</taxon>
        <taxon>Gunneridae</taxon>
        <taxon>Pentapetalae</taxon>
        <taxon>rosids</taxon>
        <taxon>fabids</taxon>
        <taxon>Fabales</taxon>
        <taxon>Fabaceae</taxon>
        <taxon>Papilionoideae</taxon>
        <taxon>50 kb inversion clade</taxon>
        <taxon>dalbergioids sensu lato</taxon>
        <taxon>Dalbergieae</taxon>
        <taxon>Pterocarpus clade</taxon>
        <taxon>Stylosanthes</taxon>
    </lineage>
</organism>
<dbReference type="CDD" id="cd03185">
    <property type="entry name" value="GST_C_Tau"/>
    <property type="match status" value="1"/>
</dbReference>
<gene>
    <name evidence="6" type="primary">GSTU1_5</name>
    <name evidence="6" type="ORF">PIB30_069733</name>
</gene>
<dbReference type="InterPro" id="IPR004045">
    <property type="entry name" value="Glutathione_S-Trfase_N"/>
</dbReference>
<keyword evidence="7" id="KW-1185">Reference proteome</keyword>